<feature type="domain" description="Alpha-2-macroglobulin bait region" evidence="4">
    <location>
        <begin position="253"/>
        <end position="391"/>
    </location>
</feature>
<organism evidence="6 7">
    <name type="scientific">Scylla paramamosain</name>
    <name type="common">Mud crab</name>
    <dbReference type="NCBI Taxonomy" id="85552"/>
    <lineage>
        <taxon>Eukaryota</taxon>
        <taxon>Metazoa</taxon>
        <taxon>Ecdysozoa</taxon>
        <taxon>Arthropoda</taxon>
        <taxon>Crustacea</taxon>
        <taxon>Multicrustacea</taxon>
        <taxon>Malacostraca</taxon>
        <taxon>Eumalacostraca</taxon>
        <taxon>Eucarida</taxon>
        <taxon>Decapoda</taxon>
        <taxon>Pleocyemata</taxon>
        <taxon>Brachyura</taxon>
        <taxon>Eubrachyura</taxon>
        <taxon>Portunoidea</taxon>
        <taxon>Portunidae</taxon>
        <taxon>Portuninae</taxon>
        <taxon>Scylla</taxon>
    </lineage>
</organism>
<evidence type="ECO:0000259" key="5">
    <source>
        <dbReference type="SMART" id="SM01360"/>
    </source>
</evidence>
<feature type="domain" description="Alpha-2-macroglobulin" evidence="5">
    <location>
        <begin position="537"/>
        <end position="629"/>
    </location>
</feature>
<feature type="disulfide bond" evidence="2">
    <location>
        <begin position="481"/>
        <end position="499"/>
    </location>
</feature>
<gene>
    <name evidence="6" type="ORF">O3P69_004559</name>
</gene>
<dbReference type="InterPro" id="IPR050473">
    <property type="entry name" value="A2M/Complement_sys"/>
</dbReference>
<dbReference type="PANTHER" id="PTHR11412">
    <property type="entry name" value="MACROGLOBULIN / COMPLEMENT"/>
    <property type="match status" value="1"/>
</dbReference>
<keyword evidence="3" id="KW-1133">Transmembrane helix</keyword>
<dbReference type="Gene3D" id="4.10.400.10">
    <property type="entry name" value="Low-density Lipoprotein Receptor"/>
    <property type="match status" value="1"/>
</dbReference>
<comment type="caution">
    <text evidence="6">The sequence shown here is derived from an EMBL/GenBank/DDBJ whole genome shotgun (WGS) entry which is preliminary data.</text>
</comment>
<evidence type="ECO:0000256" key="3">
    <source>
        <dbReference type="SAM" id="Phobius"/>
    </source>
</evidence>
<dbReference type="SMART" id="SM00192">
    <property type="entry name" value="LDLa"/>
    <property type="match status" value="1"/>
</dbReference>
<keyword evidence="3" id="KW-0472">Membrane</keyword>
<dbReference type="InterPro" id="IPR036055">
    <property type="entry name" value="LDL_receptor-like_sf"/>
</dbReference>
<evidence type="ECO:0000313" key="7">
    <source>
        <dbReference type="Proteomes" id="UP001487740"/>
    </source>
</evidence>
<dbReference type="SUPFAM" id="SSF57424">
    <property type="entry name" value="LDL receptor-like module"/>
    <property type="match status" value="1"/>
</dbReference>
<evidence type="ECO:0000256" key="1">
    <source>
        <dbReference type="ARBA" id="ARBA00023157"/>
    </source>
</evidence>
<dbReference type="Gene3D" id="2.60.40.10">
    <property type="entry name" value="Immunoglobulins"/>
    <property type="match status" value="2"/>
</dbReference>
<evidence type="ECO:0000259" key="4">
    <source>
        <dbReference type="SMART" id="SM01359"/>
    </source>
</evidence>
<feature type="transmembrane region" description="Helical" evidence="3">
    <location>
        <begin position="750"/>
        <end position="773"/>
    </location>
</feature>
<dbReference type="SMART" id="SM01360">
    <property type="entry name" value="A2M"/>
    <property type="match status" value="1"/>
</dbReference>
<name>A0AAW0UDQ8_SCYPA</name>
<dbReference type="SMART" id="SM01359">
    <property type="entry name" value="A2M_N_2"/>
    <property type="match status" value="1"/>
</dbReference>
<protein>
    <recommendedName>
        <fullName evidence="8">Alpha-2-macroglobulin bait region domain-containing protein</fullName>
    </recommendedName>
</protein>
<dbReference type="Gene3D" id="2.60.40.1930">
    <property type="match status" value="1"/>
</dbReference>
<feature type="disulfide bond" evidence="2">
    <location>
        <begin position="493"/>
        <end position="508"/>
    </location>
</feature>
<dbReference type="PANTHER" id="PTHR11412:SF146">
    <property type="entry name" value="CD109 ANTIGEN"/>
    <property type="match status" value="1"/>
</dbReference>
<sequence length="777" mass="87615">MQTQKTGNLLCKRTFVPLDGGDEFNFPMEEIARKLPQTDGSMVRVEVEVHDSFMGITETGFSMAKIINSSISIRFLGSQPYVFKPGMPFSTLIAVSYHDFHPLSTEKLKGSHLIVKAEAVSKGNNGHTVFEVEIPQADEEMEEIEFLDQSWLYNKHLQAMQAEDPYFKPEDTDYLSNSQYLSEDELAEKKMELYMRNEQFQKYREKGVFHFAFNIPEETSQLTLVATYQDSDGDTAAAIAKGKAFFSPQEHYIVVETSNKGVAVGEFVVFHIHANFNMDSFNYVIMAKEMILFAGKEVLDGTIHANIKTMSVPVSTEMVPSFTMVVYHFGQNSEVISDSITIPVNEISQHKVKLVINQDKDHSVKSVELGTYSSAGAFFGISGTRTFSYALQAGNDISHASVLQALHGFTHRKRLINKMVWRERDSPVPEKVEYYTSGNYGPDTNRTFAFSGLVVFTDATIGVIPTYMGDRCNKTEGFLPCLIGGCYHSSKHCDGIADCSDGFDEVDCSDPMRDKDLKFRLGRYRKYADFYDDGDGDWLWLDINIGHKGHEQNNIELNKVDDPYTVNAFSISKEFGFGMISAPIEYLSLPSMYISLEMAETCRRGEQVGVRVVVFNMLPDEVMMVFLVLHGTDSHRFIIVEEHGVVDFYRPRTKAGDHQHLITVGPESSQEVIFPIVATIDKGEVEITVTATTQIGWDEESATLTVEPEGATMDRHTSIMLDLKNRAVVYEYMDVTLDESYVIPSEHPEAFSWLALLVVTCPFLEMWWGLLFLMGDL</sequence>
<keyword evidence="3" id="KW-0812">Transmembrane</keyword>
<dbReference type="GO" id="GO:0004866">
    <property type="term" value="F:endopeptidase inhibitor activity"/>
    <property type="evidence" value="ECO:0007669"/>
    <property type="project" value="InterPro"/>
</dbReference>
<evidence type="ECO:0000256" key="2">
    <source>
        <dbReference type="PROSITE-ProRule" id="PRU00124"/>
    </source>
</evidence>
<evidence type="ECO:0008006" key="8">
    <source>
        <dbReference type="Google" id="ProtNLM"/>
    </source>
</evidence>
<dbReference type="Pfam" id="PF00207">
    <property type="entry name" value="A2M"/>
    <property type="match status" value="1"/>
</dbReference>
<dbReference type="CDD" id="cd00112">
    <property type="entry name" value="LDLa"/>
    <property type="match status" value="1"/>
</dbReference>
<proteinExistence type="predicted"/>
<accession>A0AAW0UDQ8</accession>
<dbReference type="AlphaFoldDB" id="A0AAW0UDQ8"/>
<dbReference type="InterPro" id="IPR002172">
    <property type="entry name" value="LDrepeatLR_classA_rpt"/>
</dbReference>
<reference evidence="6 7" key="1">
    <citation type="submission" date="2023-03" db="EMBL/GenBank/DDBJ databases">
        <title>High-quality genome of Scylla paramamosain provides insights in environmental adaptation.</title>
        <authorList>
            <person name="Zhang L."/>
        </authorList>
    </citation>
    <scope>NUCLEOTIDE SEQUENCE [LARGE SCALE GENOMIC DNA]</scope>
    <source>
        <strain evidence="6">LZ_2023a</strain>
        <tissue evidence="6">Muscle</tissue>
    </source>
</reference>
<dbReference type="InterPro" id="IPR011625">
    <property type="entry name" value="A2M_N_BRD"/>
</dbReference>
<dbReference type="EMBL" id="JARAKH010000013">
    <property type="protein sequence ID" value="KAK8397835.1"/>
    <property type="molecule type" value="Genomic_DNA"/>
</dbReference>
<keyword evidence="7" id="KW-1185">Reference proteome</keyword>
<dbReference type="PROSITE" id="PS50068">
    <property type="entry name" value="LDLRA_2"/>
    <property type="match status" value="1"/>
</dbReference>
<comment type="caution">
    <text evidence="2">Lacks conserved residue(s) required for the propagation of feature annotation.</text>
</comment>
<dbReference type="InterPro" id="IPR001599">
    <property type="entry name" value="Macroglobln_a2"/>
</dbReference>
<evidence type="ECO:0000313" key="6">
    <source>
        <dbReference type="EMBL" id="KAK8397835.1"/>
    </source>
</evidence>
<dbReference type="Proteomes" id="UP001487740">
    <property type="component" value="Unassembled WGS sequence"/>
</dbReference>
<dbReference type="Pfam" id="PF07703">
    <property type="entry name" value="A2M_BRD"/>
    <property type="match status" value="1"/>
</dbReference>
<dbReference type="InterPro" id="IPR013783">
    <property type="entry name" value="Ig-like_fold"/>
</dbReference>
<keyword evidence="1 2" id="KW-1015">Disulfide bond</keyword>